<keyword evidence="16" id="KW-1185">Reference proteome</keyword>
<reference evidence="15 16" key="1">
    <citation type="submission" date="2018-09" db="EMBL/GenBank/DDBJ databases">
        <title>The draft genome of Acinetobacter spp. strains.</title>
        <authorList>
            <person name="Qin J."/>
            <person name="Feng Y."/>
            <person name="Zong Z."/>
        </authorList>
    </citation>
    <scope>NUCLEOTIDE SEQUENCE [LARGE SCALE GENOMIC DNA]</scope>
    <source>
        <strain evidence="15 16">WCHAc060096</strain>
    </source>
</reference>
<feature type="domain" description="TonB-dependent receptor plug" evidence="14">
    <location>
        <begin position="50"/>
        <end position="155"/>
    </location>
</feature>
<keyword evidence="4 10" id="KW-0812">Transmembrane</keyword>
<dbReference type="Pfam" id="PF00593">
    <property type="entry name" value="TonB_dep_Rec_b-barrel"/>
    <property type="match status" value="1"/>
</dbReference>
<feature type="domain" description="TonB-dependent receptor-like beta-barrel" evidence="13">
    <location>
        <begin position="227"/>
        <end position="591"/>
    </location>
</feature>
<feature type="signal peptide" evidence="12">
    <location>
        <begin position="1"/>
        <end position="26"/>
    </location>
</feature>
<accession>A0A3A8EIE6</accession>
<evidence type="ECO:0000259" key="14">
    <source>
        <dbReference type="Pfam" id="PF07715"/>
    </source>
</evidence>
<dbReference type="InterPro" id="IPR000531">
    <property type="entry name" value="Beta-barrel_TonB"/>
</dbReference>
<dbReference type="AlphaFoldDB" id="A0A3A8EIE6"/>
<dbReference type="GO" id="GO:0006811">
    <property type="term" value="P:monoatomic ion transport"/>
    <property type="evidence" value="ECO:0007669"/>
    <property type="project" value="UniProtKB-KW"/>
</dbReference>
<dbReference type="PANTHER" id="PTHR30069">
    <property type="entry name" value="TONB-DEPENDENT OUTER MEMBRANE RECEPTOR"/>
    <property type="match status" value="1"/>
</dbReference>
<dbReference type="Proteomes" id="UP000269001">
    <property type="component" value="Unassembled WGS sequence"/>
</dbReference>
<keyword evidence="6" id="KW-0406">Ion transport</keyword>
<evidence type="ECO:0000256" key="4">
    <source>
        <dbReference type="ARBA" id="ARBA00022692"/>
    </source>
</evidence>
<evidence type="ECO:0000259" key="13">
    <source>
        <dbReference type="Pfam" id="PF00593"/>
    </source>
</evidence>
<organism evidence="15 16">
    <name type="scientific">Acinetobacter guerrae</name>
    <dbReference type="NCBI Taxonomy" id="1843371"/>
    <lineage>
        <taxon>Bacteria</taxon>
        <taxon>Pseudomonadati</taxon>
        <taxon>Pseudomonadota</taxon>
        <taxon>Gammaproteobacteria</taxon>
        <taxon>Moraxellales</taxon>
        <taxon>Moraxellaceae</taxon>
        <taxon>Acinetobacter</taxon>
    </lineage>
</organism>
<dbReference type="InterPro" id="IPR012910">
    <property type="entry name" value="Plug_dom"/>
</dbReference>
<dbReference type="InterPro" id="IPR036942">
    <property type="entry name" value="Beta-barrel_TonB_sf"/>
</dbReference>
<dbReference type="GO" id="GO:0009279">
    <property type="term" value="C:cell outer membrane"/>
    <property type="evidence" value="ECO:0007669"/>
    <property type="project" value="UniProtKB-SubCell"/>
</dbReference>
<evidence type="ECO:0000313" key="16">
    <source>
        <dbReference type="Proteomes" id="UP000269001"/>
    </source>
</evidence>
<evidence type="ECO:0000256" key="12">
    <source>
        <dbReference type="SAM" id="SignalP"/>
    </source>
</evidence>
<evidence type="ECO:0000256" key="7">
    <source>
        <dbReference type="ARBA" id="ARBA00023077"/>
    </source>
</evidence>
<keyword evidence="8 10" id="KW-0472">Membrane</keyword>
<keyword evidence="3 10" id="KW-1134">Transmembrane beta strand</keyword>
<evidence type="ECO:0000256" key="6">
    <source>
        <dbReference type="ARBA" id="ARBA00023065"/>
    </source>
</evidence>
<dbReference type="Gene3D" id="2.170.130.10">
    <property type="entry name" value="TonB-dependent receptor, plug domain"/>
    <property type="match status" value="1"/>
</dbReference>
<dbReference type="Gene3D" id="2.40.170.20">
    <property type="entry name" value="TonB-dependent receptor, beta-barrel domain"/>
    <property type="match status" value="1"/>
</dbReference>
<evidence type="ECO:0000256" key="8">
    <source>
        <dbReference type="ARBA" id="ARBA00023136"/>
    </source>
</evidence>
<evidence type="ECO:0000256" key="11">
    <source>
        <dbReference type="RuleBase" id="RU003357"/>
    </source>
</evidence>
<name>A0A3A8EIE6_9GAMM</name>
<comment type="similarity">
    <text evidence="10 11">Belongs to the TonB-dependent receptor family.</text>
</comment>
<evidence type="ECO:0000256" key="9">
    <source>
        <dbReference type="ARBA" id="ARBA00023237"/>
    </source>
</evidence>
<evidence type="ECO:0000256" key="10">
    <source>
        <dbReference type="PROSITE-ProRule" id="PRU01360"/>
    </source>
</evidence>
<proteinExistence type="inferred from homology"/>
<dbReference type="PROSITE" id="PS52016">
    <property type="entry name" value="TONB_DEPENDENT_REC_3"/>
    <property type="match status" value="1"/>
</dbReference>
<dbReference type="InterPro" id="IPR037066">
    <property type="entry name" value="Plug_dom_sf"/>
</dbReference>
<dbReference type="InterPro" id="IPR039426">
    <property type="entry name" value="TonB-dep_rcpt-like"/>
</dbReference>
<gene>
    <name evidence="15" type="ORF">D7V21_06335</name>
</gene>
<keyword evidence="5 12" id="KW-0732">Signal</keyword>
<feature type="chain" id="PRO_5017473703" evidence="12">
    <location>
        <begin position="27"/>
        <end position="622"/>
    </location>
</feature>
<evidence type="ECO:0000256" key="2">
    <source>
        <dbReference type="ARBA" id="ARBA00022448"/>
    </source>
</evidence>
<protein>
    <submittedName>
        <fullName evidence="15">TonB-dependent receptor</fullName>
    </submittedName>
</protein>
<comment type="subcellular location">
    <subcellularLocation>
        <location evidence="1 10">Cell outer membrane</location>
        <topology evidence="1 10">Multi-pass membrane protein</topology>
    </subcellularLocation>
</comment>
<keyword evidence="2 10" id="KW-0813">Transport</keyword>
<keyword evidence="15" id="KW-0675">Receptor</keyword>
<evidence type="ECO:0000313" key="15">
    <source>
        <dbReference type="EMBL" id="RKG34365.1"/>
    </source>
</evidence>
<comment type="caution">
    <text evidence="15">The sequence shown here is derived from an EMBL/GenBank/DDBJ whole genome shotgun (WGS) entry which is preliminary data.</text>
</comment>
<evidence type="ECO:0000256" key="3">
    <source>
        <dbReference type="ARBA" id="ARBA00022452"/>
    </source>
</evidence>
<dbReference type="EMBL" id="RAXU01000006">
    <property type="protein sequence ID" value="RKG34365.1"/>
    <property type="molecule type" value="Genomic_DNA"/>
</dbReference>
<keyword evidence="7 11" id="KW-0798">TonB box</keyword>
<sequence>MSISLQPTRLVAAIAVAMGFSSVAFADESTNATKLDPIVVTASKSAEKMSEVPARISIIEPQILEQSPIAELPHLLMSEAAINMVQSGGYGQVSSIFLRGTNSNHTLVLRDGVRLNTATTGAASLAFIDTTDLKQIEVLKGPASVLYGTDAIGGVVQLISKTPEKNSAFVTGEYGEHNTYKSILGADVAENGFYAQVRGQRLETDGTQVTDFKNTDVKSAGYDQKGFSTKIGVEKENYAFSADYNQNQGTSGYIDCATYDASYNCTGLKNLSQDFKNEIINLKGRLNLNEAFSLNARLSQFKDDIDQNNPNYDDSYDFIHSKTQEAELYGKWQFAPHQNVLFGATHQTIKGDILSFATPYDGDVDSTGYYIQHQYSQPGLNTQVGLRVEDNQKYGTHTVGQAAIRYQPLPLTSVYANIGTAFRSPTLNELYSAYGNPDLKPEESISYEIGLDQKLNYGLSTGLSLYKTKVDDLIDYDGANGYKFGNVSEASFEGGEAYISWQHDIFFSKLGYNYVKATNEVTDKELNRRPRQSLTFTAGLRDENYGVSGSLSSKSSAKDYQQDTPGYVTLDLNAYWNINQNIKVFTNIENVGDVNYKTASYGGGYYYINGGRLASAGVTLSY</sequence>
<dbReference type="CDD" id="cd01347">
    <property type="entry name" value="ligand_gated_channel"/>
    <property type="match status" value="1"/>
</dbReference>
<dbReference type="SUPFAM" id="SSF56935">
    <property type="entry name" value="Porins"/>
    <property type="match status" value="1"/>
</dbReference>
<dbReference type="RefSeq" id="WP_120369679.1">
    <property type="nucleotide sequence ID" value="NZ_RAXU01000006.1"/>
</dbReference>
<evidence type="ECO:0000256" key="5">
    <source>
        <dbReference type="ARBA" id="ARBA00022729"/>
    </source>
</evidence>
<dbReference type="Pfam" id="PF07715">
    <property type="entry name" value="Plug"/>
    <property type="match status" value="1"/>
</dbReference>
<dbReference type="PANTHER" id="PTHR30069:SF53">
    <property type="entry name" value="COLICIN I RECEPTOR-RELATED"/>
    <property type="match status" value="1"/>
</dbReference>
<keyword evidence="9 10" id="KW-0998">Cell outer membrane</keyword>
<evidence type="ECO:0000256" key="1">
    <source>
        <dbReference type="ARBA" id="ARBA00004571"/>
    </source>
</evidence>
<dbReference type="GO" id="GO:0015889">
    <property type="term" value="P:cobalamin transport"/>
    <property type="evidence" value="ECO:0007669"/>
    <property type="project" value="TreeGrafter"/>
</dbReference>